<dbReference type="RefSeq" id="WP_377562205.1">
    <property type="nucleotide sequence ID" value="NZ_JBHTJZ010000005.1"/>
</dbReference>
<accession>A0ABW3HLR6</accession>
<organism evidence="2 3">
    <name type="scientific">Paenibacillus chungangensis</name>
    <dbReference type="NCBI Taxonomy" id="696535"/>
    <lineage>
        <taxon>Bacteria</taxon>
        <taxon>Bacillati</taxon>
        <taxon>Bacillota</taxon>
        <taxon>Bacilli</taxon>
        <taxon>Bacillales</taxon>
        <taxon>Paenibacillaceae</taxon>
        <taxon>Paenibacillus</taxon>
    </lineage>
</organism>
<evidence type="ECO:0000313" key="3">
    <source>
        <dbReference type="Proteomes" id="UP001596989"/>
    </source>
</evidence>
<reference evidence="3" key="1">
    <citation type="journal article" date="2019" name="Int. J. Syst. Evol. Microbiol.">
        <title>The Global Catalogue of Microorganisms (GCM) 10K type strain sequencing project: providing services to taxonomists for standard genome sequencing and annotation.</title>
        <authorList>
            <consortium name="The Broad Institute Genomics Platform"/>
            <consortium name="The Broad Institute Genome Sequencing Center for Infectious Disease"/>
            <person name="Wu L."/>
            <person name="Ma J."/>
        </authorList>
    </citation>
    <scope>NUCLEOTIDE SEQUENCE [LARGE SCALE GENOMIC DNA]</scope>
    <source>
        <strain evidence="3">CCUG 59129</strain>
    </source>
</reference>
<evidence type="ECO:0000256" key="1">
    <source>
        <dbReference type="SAM" id="Coils"/>
    </source>
</evidence>
<evidence type="ECO:0000313" key="2">
    <source>
        <dbReference type="EMBL" id="MFD0958435.1"/>
    </source>
</evidence>
<gene>
    <name evidence="2" type="ORF">ACFQ2I_03455</name>
</gene>
<protein>
    <submittedName>
        <fullName evidence="2">Tubulin-like doman-containing protein</fullName>
    </submittedName>
</protein>
<dbReference type="Proteomes" id="UP001596989">
    <property type="component" value="Unassembled WGS sequence"/>
</dbReference>
<comment type="caution">
    <text evidence="2">The sequence shown here is derived from an EMBL/GenBank/DDBJ whole genome shotgun (WGS) entry which is preliminary data.</text>
</comment>
<proteinExistence type="predicted"/>
<dbReference type="EMBL" id="JBHTJZ010000005">
    <property type="protein sequence ID" value="MFD0958435.1"/>
    <property type="molecule type" value="Genomic_DNA"/>
</dbReference>
<dbReference type="InterPro" id="IPR036525">
    <property type="entry name" value="Tubulin/FtsZ_GTPase_sf"/>
</dbReference>
<dbReference type="Pfam" id="PF13809">
    <property type="entry name" value="Tubulin_2"/>
    <property type="match status" value="1"/>
</dbReference>
<name>A0ABW3HLR6_9BACL</name>
<dbReference type="InterPro" id="IPR025904">
    <property type="entry name" value="Tubulin-like"/>
</dbReference>
<sequence>MKPIVREHIQQLDVSLGGGIVSEKIRVDTIDNPILIVGLGGTGIDALLRLKYQINRRFKLPEDPISKRKRDKPDNVEFLAFETNEQDRNKRYKGIGLDPINEFVLLSNAEVGGLLQNRSILEPYITDWLSPELSITDGMNGAAGVRQAGRLLLFTKINQVVQSIDKKIKTLSVGTNKKLMVFLLTGLSGGTGSGCFLDISYIIRGIIERDHGAAGIDRVNTLGYLFTPDINLSNKSLSDHTREYIKKNGYAALKELDYWMNVDARGERFRQQYGNILSVNSPLPPFNLCHLISATNTEGKLLDNAYDYCMNVTAENITNFISSEEKQSGEEFAIHDYISNIRTNIAQMNKLYPANYDYNIIGASSAVLPIEEMTTYLAYRLFQKMEGMFRHAPSQEDVEKFVRKLGVDLETMMKTFDSRVPEPLPGYEHSERLSYSNVVKMQAVNMDTELEQNFLARAREEYIKAKKQLPGEIVGGFTENIRRMFLHPEQGPFYVSRLIYTEKGFCVLKMLLSYIESLRENLQRLPRDIDAAREQAEERMGDAKSAFVSKDKKKNNYIEAKINEYWLRADVERMEQLIEFYEDLHELLNAENNRMYSVYSEILNVLNTIFAKNGEILTSGEERGDHKGNKTYYWNIVSVPDISHVIGRIMDNKDGEDLIRDFTRELLESSNLWIKEQDIDIVGSISEFLTDKFGDLITKSMEEFLVMKYGEDEPIDKFVERHIASKLDEEAIPVFHLSNSAGNLHFPSWGFVSVPQQAPSILRGIRNYQNNSIGKSHFTIKESEVRNRIFWLNTKNGVPLFVYTPLKVYEESYERTILDKEGIGRHLVQSDRENWTYLPSPIPEKSWGETYVNDRVRTYNARIRADFARAVSCGIIVEKGIDNPLSNRYSVKLTKPFSVMNALQGFDLGLDVSGQKPNLGEVKRAASELKRLLGGGLETEALQDIFGSYTEELAQENLIRTPQLLKRVREELAKLDELAAEVKQLEDVLRAHESEDRWLQQFMEALYTNTIAKRGALFVYDRDDEEVAWPPFANLMTGGNYIEYEVFVSFRALDERSLATLMRKASRRVTELTANEDTAPLIGRLDELYGLFLDARERLEYEKLELASGEEMYAFYRGMTARLHDIRRKLKQG</sequence>
<keyword evidence="1" id="KW-0175">Coiled coil</keyword>
<feature type="coiled-coil region" evidence="1">
    <location>
        <begin position="965"/>
        <end position="995"/>
    </location>
</feature>
<keyword evidence="3" id="KW-1185">Reference proteome</keyword>
<dbReference type="Gene3D" id="3.40.50.1440">
    <property type="entry name" value="Tubulin/FtsZ, GTPase domain"/>
    <property type="match status" value="1"/>
</dbReference>
<dbReference type="SUPFAM" id="SSF52490">
    <property type="entry name" value="Tubulin nucleotide-binding domain-like"/>
    <property type="match status" value="1"/>
</dbReference>